<protein>
    <submittedName>
        <fullName evidence="2">Putative beta/beta'-like virion-associated protein</fullName>
    </submittedName>
</protein>
<name>A0A192Y5D5_9CAUD</name>
<proteinExistence type="predicted"/>
<feature type="region of interest" description="Disordered" evidence="1">
    <location>
        <begin position="126"/>
        <end position="148"/>
    </location>
</feature>
<organism evidence="2 3">
    <name type="scientific">Pseudomonas phage KTN4</name>
    <dbReference type="NCBI Taxonomy" id="1862701"/>
    <lineage>
        <taxon>Viruses</taxon>
        <taxon>Duplodnaviria</taxon>
        <taxon>Heunggongvirae</taxon>
        <taxon>Uroviricota</taxon>
        <taxon>Caudoviricetes</taxon>
        <taxon>Chimalliviridae</taxon>
        <taxon>Phikzvirus</taxon>
        <taxon>Phikzvirus phiKZ</taxon>
    </lineage>
</organism>
<accession>A0A192Y5D5</accession>
<gene>
    <name evidence="2" type="ORF">KTN4_185</name>
</gene>
<sequence length="224" mass="25310">MTKRELVEKECLWIIDMFLPGSSNVDIYKEMFARMNDEEFEEWINKLDSGEEMLALYAPNLCTKPKLTIKQNYKVAKAIGHNLFQHIILTDPGTGQVYRTANKHLVGLIPIRRQVQMLEKKKSIPGSSHVIDQRSGQVTGDSKGSRMSAPEIQVNASKGLRYSMIEFMKLRGGDQKAYNAMNRSIIETGSASVDSIMSTYDTTVQSNKTFACYLKGMMLQNNLV</sequence>
<evidence type="ECO:0000256" key="1">
    <source>
        <dbReference type="SAM" id="MobiDB-lite"/>
    </source>
</evidence>
<reference evidence="2 3" key="1">
    <citation type="journal article" date="2016" name="Sci. Rep.">
        <title>A proposed integrated approach for the preclinical evaluation of phage therapy in Pseudomonas infections.</title>
        <authorList>
            <person name="Danis-Wlodarczyk K."/>
            <person name="Vandenheuvel D."/>
            <person name="Jang H.B."/>
            <person name="Briers Y."/>
            <person name="Olszak T."/>
            <person name="Arabski M."/>
            <person name="Wasik S."/>
            <person name="Drabik M."/>
            <person name="Higgins G."/>
            <person name="Tyrrell J."/>
            <person name="Harvey B.J."/>
            <person name="Noben J.P."/>
            <person name="Lavigne R."/>
            <person name="Drulis-Kawa Z."/>
        </authorList>
    </citation>
    <scope>NUCLEOTIDE SEQUENCE [LARGE SCALE GENOMIC DNA]</scope>
</reference>
<dbReference type="EMBL" id="KU521356">
    <property type="protein sequence ID" value="ANM44943.1"/>
    <property type="molecule type" value="Genomic_DNA"/>
</dbReference>
<dbReference type="Proteomes" id="UP000224336">
    <property type="component" value="Segment"/>
</dbReference>
<evidence type="ECO:0000313" key="2">
    <source>
        <dbReference type="EMBL" id="ANM44943.1"/>
    </source>
</evidence>
<evidence type="ECO:0000313" key="3">
    <source>
        <dbReference type="Proteomes" id="UP000224336"/>
    </source>
</evidence>